<comment type="caution">
    <text evidence="2">The sequence shown here is derived from an EMBL/GenBank/DDBJ whole genome shotgun (WGS) entry which is preliminary data.</text>
</comment>
<dbReference type="Pfam" id="PF00378">
    <property type="entry name" value="ECH_1"/>
    <property type="match status" value="1"/>
</dbReference>
<evidence type="ECO:0000313" key="3">
    <source>
        <dbReference type="Proteomes" id="UP000586119"/>
    </source>
</evidence>
<dbReference type="CDD" id="cd06558">
    <property type="entry name" value="crotonase-like"/>
    <property type="match status" value="1"/>
</dbReference>
<dbReference type="Proteomes" id="UP000586119">
    <property type="component" value="Unassembled WGS sequence"/>
</dbReference>
<accession>A0A7Z0LM27</accession>
<dbReference type="EMBL" id="JACCDF010000010">
    <property type="protein sequence ID" value="NYS61437.1"/>
    <property type="molecule type" value="Genomic_DNA"/>
</dbReference>
<dbReference type="InterPro" id="IPR029045">
    <property type="entry name" value="ClpP/crotonase-like_dom_sf"/>
</dbReference>
<dbReference type="InterPro" id="IPR001753">
    <property type="entry name" value="Enoyl-CoA_hydra/iso"/>
</dbReference>
<reference evidence="2 3" key="1">
    <citation type="journal article" date="2015" name="Int. J. Syst. Evol. Microbiol.">
        <title>Halomonas salicampi sp. nov., a halotolerant and alkalitolerant bacterium isolated from a saltern soil.</title>
        <authorList>
            <person name="Lee J.C."/>
            <person name="Kim Y.S."/>
            <person name="Yun B.S."/>
            <person name="Whang K.S."/>
        </authorList>
    </citation>
    <scope>NUCLEOTIDE SEQUENCE [LARGE SCALE GENOMIC DNA]</scope>
    <source>
        <strain evidence="2 3">BH103</strain>
    </source>
</reference>
<keyword evidence="2" id="KW-0413">Isomerase</keyword>
<evidence type="ECO:0000256" key="1">
    <source>
        <dbReference type="ARBA" id="ARBA00005254"/>
    </source>
</evidence>
<comment type="similarity">
    <text evidence="1">Belongs to the enoyl-CoA hydratase/isomerase family.</text>
</comment>
<dbReference type="InterPro" id="IPR051683">
    <property type="entry name" value="Enoyl-CoA_Hydratase/Isomerase"/>
</dbReference>
<gene>
    <name evidence="2" type="ORF">HZS81_11800</name>
</gene>
<keyword evidence="3" id="KW-1185">Reference proteome</keyword>
<protein>
    <submittedName>
        <fullName evidence="2">Enoyl-CoA hydratase/isomerase family protein</fullName>
    </submittedName>
</protein>
<organism evidence="2 3">
    <name type="scientific">Vreelandella salicampi</name>
    <dbReference type="NCBI Taxonomy" id="1449798"/>
    <lineage>
        <taxon>Bacteria</taxon>
        <taxon>Pseudomonadati</taxon>
        <taxon>Pseudomonadota</taxon>
        <taxon>Gammaproteobacteria</taxon>
        <taxon>Oceanospirillales</taxon>
        <taxon>Halomonadaceae</taxon>
        <taxon>Vreelandella</taxon>
    </lineage>
</organism>
<dbReference type="GO" id="GO:0016853">
    <property type="term" value="F:isomerase activity"/>
    <property type="evidence" value="ECO:0007669"/>
    <property type="project" value="UniProtKB-KW"/>
</dbReference>
<evidence type="ECO:0000313" key="2">
    <source>
        <dbReference type="EMBL" id="NYS61437.1"/>
    </source>
</evidence>
<dbReference type="Gene3D" id="3.90.226.10">
    <property type="entry name" value="2-enoyl-CoA Hydratase, Chain A, domain 1"/>
    <property type="match status" value="1"/>
</dbReference>
<name>A0A7Z0LM27_9GAMM</name>
<dbReference type="PANTHER" id="PTHR42964:SF1">
    <property type="entry name" value="POLYKETIDE BIOSYNTHESIS ENOYL-COA HYDRATASE PKSH-RELATED"/>
    <property type="match status" value="1"/>
</dbReference>
<dbReference type="Gene3D" id="1.10.12.10">
    <property type="entry name" value="Lyase 2-enoyl-coa Hydratase, Chain A, domain 2"/>
    <property type="match status" value="1"/>
</dbReference>
<dbReference type="RefSeq" id="WP_179930765.1">
    <property type="nucleotide sequence ID" value="NZ_JACCDF010000010.1"/>
</dbReference>
<dbReference type="AlphaFoldDB" id="A0A7Z0LM27"/>
<sequence length="278" mass="29702">MAFSSLGIDANGVAWLTLNRPDVHNAFDDHLIAELNAHLDELHTLANQGEVRAVVLGSEGKSFSAGADLNWMKRMVDYDLDDNLADSRKLAKLMHGLDSLPCPSVCRVQGAAFGGAVGLAACCDVVVASEKAKFCLSEVKIGLSPAVISPYVQRALGERQMRRYSLTAEVMDAPTALALGLAHQVVAAEELDVAVDAMLTTLLGGSPQAQRATKALLASVAKAPDAEATREHTCQVIARLRVSDEGQEGLASFFDKRRPAWTEQGWAAHNNNATEPRS</sequence>
<dbReference type="SUPFAM" id="SSF52096">
    <property type="entry name" value="ClpP/crotonase"/>
    <property type="match status" value="1"/>
</dbReference>
<dbReference type="PANTHER" id="PTHR42964">
    <property type="entry name" value="ENOYL-COA HYDRATASE"/>
    <property type="match status" value="1"/>
</dbReference>
<proteinExistence type="inferred from homology"/>
<dbReference type="InterPro" id="IPR014748">
    <property type="entry name" value="Enoyl-CoA_hydra_C"/>
</dbReference>
<dbReference type="GO" id="GO:0008300">
    <property type="term" value="P:isoprenoid catabolic process"/>
    <property type="evidence" value="ECO:0007669"/>
    <property type="project" value="TreeGrafter"/>
</dbReference>